<dbReference type="GO" id="GO:0043856">
    <property type="term" value="F:anti-sigma factor antagonist activity"/>
    <property type="evidence" value="ECO:0007669"/>
    <property type="project" value="TreeGrafter"/>
</dbReference>
<protein>
    <submittedName>
        <fullName evidence="2">STAS domain-containing protein</fullName>
    </submittedName>
</protein>
<dbReference type="PROSITE" id="PS50801">
    <property type="entry name" value="STAS"/>
    <property type="match status" value="1"/>
</dbReference>
<dbReference type="PANTHER" id="PTHR33495:SF2">
    <property type="entry name" value="ANTI-SIGMA FACTOR ANTAGONIST TM_1081-RELATED"/>
    <property type="match status" value="1"/>
</dbReference>
<dbReference type="Proteomes" id="UP000593765">
    <property type="component" value="Chromosome"/>
</dbReference>
<organism evidence="2 3">
    <name type="scientific">Humisphaera borealis</name>
    <dbReference type="NCBI Taxonomy" id="2807512"/>
    <lineage>
        <taxon>Bacteria</taxon>
        <taxon>Pseudomonadati</taxon>
        <taxon>Planctomycetota</taxon>
        <taxon>Phycisphaerae</taxon>
        <taxon>Tepidisphaerales</taxon>
        <taxon>Tepidisphaeraceae</taxon>
        <taxon>Humisphaera</taxon>
    </lineage>
</organism>
<dbReference type="KEGG" id="hbs:IPV69_20420"/>
<accession>A0A7M2WTJ6</accession>
<dbReference type="CDD" id="cd07043">
    <property type="entry name" value="STAS_anti-anti-sigma_factors"/>
    <property type="match status" value="1"/>
</dbReference>
<dbReference type="AlphaFoldDB" id="A0A7M2WTJ6"/>
<dbReference type="RefSeq" id="WP_206291575.1">
    <property type="nucleotide sequence ID" value="NZ_CP063458.1"/>
</dbReference>
<name>A0A7M2WTJ6_9BACT</name>
<dbReference type="SUPFAM" id="SSF52091">
    <property type="entry name" value="SpoIIaa-like"/>
    <property type="match status" value="1"/>
</dbReference>
<dbReference type="InterPro" id="IPR002645">
    <property type="entry name" value="STAS_dom"/>
</dbReference>
<dbReference type="Gene3D" id="3.30.750.24">
    <property type="entry name" value="STAS domain"/>
    <property type="match status" value="1"/>
</dbReference>
<evidence type="ECO:0000313" key="3">
    <source>
        <dbReference type="Proteomes" id="UP000593765"/>
    </source>
</evidence>
<proteinExistence type="predicted"/>
<gene>
    <name evidence="2" type="ORF">IPV69_20420</name>
</gene>
<keyword evidence="3" id="KW-1185">Reference proteome</keyword>
<dbReference type="Pfam" id="PF01740">
    <property type="entry name" value="STAS"/>
    <property type="match status" value="1"/>
</dbReference>
<dbReference type="InterPro" id="IPR036513">
    <property type="entry name" value="STAS_dom_sf"/>
</dbReference>
<dbReference type="PANTHER" id="PTHR33495">
    <property type="entry name" value="ANTI-SIGMA FACTOR ANTAGONIST TM_1081-RELATED-RELATED"/>
    <property type="match status" value="1"/>
</dbReference>
<evidence type="ECO:0000313" key="2">
    <source>
        <dbReference type="EMBL" id="QOV88584.1"/>
    </source>
</evidence>
<feature type="domain" description="STAS" evidence="1">
    <location>
        <begin position="5"/>
        <end position="113"/>
    </location>
</feature>
<reference evidence="2 3" key="1">
    <citation type="submission" date="2020-10" db="EMBL/GenBank/DDBJ databases">
        <title>Wide distribution of Phycisphaera-like planctomycetes from WD2101 soil group in peatlands and genome analysis of the first cultivated representative.</title>
        <authorList>
            <person name="Dedysh S.N."/>
            <person name="Beletsky A.V."/>
            <person name="Ivanova A."/>
            <person name="Kulichevskaya I.S."/>
            <person name="Suzina N.E."/>
            <person name="Philippov D.A."/>
            <person name="Rakitin A.L."/>
            <person name="Mardanov A.V."/>
            <person name="Ravin N.V."/>
        </authorList>
    </citation>
    <scope>NUCLEOTIDE SEQUENCE [LARGE SCALE GENOMIC DNA]</scope>
    <source>
        <strain evidence="2 3">M1803</strain>
    </source>
</reference>
<evidence type="ECO:0000259" key="1">
    <source>
        <dbReference type="PROSITE" id="PS50801"/>
    </source>
</evidence>
<sequence length="128" mass="13953">MNTPLKIEVVEDNGLVVVKLGGEVGLAVSNLDYEFTKITVTRPSVIILDMREVTFVSSLGMALFVNLRNTIRRRDGRMFEFGAPAKVMDAFHRAKLDGLFEVRGSLAEALESAGRPMPAALVGDSEKA</sequence>
<dbReference type="EMBL" id="CP063458">
    <property type="protein sequence ID" value="QOV88584.1"/>
    <property type="molecule type" value="Genomic_DNA"/>
</dbReference>